<protein>
    <submittedName>
        <fullName evidence="1">Uncharacterized protein</fullName>
    </submittedName>
</protein>
<accession>A0A0T9R7Y6</accession>
<evidence type="ECO:0000313" key="3">
    <source>
        <dbReference type="Proteomes" id="UP000044625"/>
    </source>
</evidence>
<name>A0A0T9R7Y6_9GAMM</name>
<dbReference type="EMBL" id="CQAZ01000055">
    <property type="protein sequence ID" value="CNI48580.1"/>
    <property type="molecule type" value="Genomic_DNA"/>
</dbReference>
<dbReference type="OrthoDB" id="6637283at2"/>
<evidence type="ECO:0000313" key="1">
    <source>
        <dbReference type="EMBL" id="CNI48580.1"/>
    </source>
</evidence>
<evidence type="ECO:0000313" key="2">
    <source>
        <dbReference type="EMBL" id="CRY68220.1"/>
    </source>
</evidence>
<proteinExistence type="predicted"/>
<reference evidence="2 3" key="2">
    <citation type="submission" date="2015-03" db="EMBL/GenBank/DDBJ databases">
        <authorList>
            <consortium name="Pathogen Informatics"/>
            <person name="Murphy D."/>
        </authorList>
    </citation>
    <scope>NUCLEOTIDE SEQUENCE [LARGE SCALE GENOMIC DNA]</scope>
    <source>
        <strain evidence="2">Type strain: CIP110230</strain>
        <strain evidence="3">type strain: CIP110230</strain>
    </source>
</reference>
<evidence type="ECO:0000313" key="4">
    <source>
        <dbReference type="Proteomes" id="UP000045840"/>
    </source>
</evidence>
<reference evidence="4" key="1">
    <citation type="submission" date="2015-03" db="EMBL/GenBank/DDBJ databases">
        <authorList>
            <consortium name="Pathogen Informatics"/>
        </authorList>
    </citation>
    <scope>NUCLEOTIDE SEQUENCE [LARGE SCALE GENOMIC DNA]</scope>
    <source>
        <strain evidence="4">A125KOH2</strain>
    </source>
</reference>
<dbReference type="STRING" id="1288385.ERS137968_03321"/>
<keyword evidence="3" id="KW-1185">Reference proteome</keyword>
<gene>
    <name evidence="1" type="ORF">ERS008529_04169</name>
    <name evidence="2" type="ORF">ERS137968_03321</name>
</gene>
<organism evidence="1 4">
    <name type="scientific">Yersinia pekkanenii</name>
    <dbReference type="NCBI Taxonomy" id="1288385"/>
    <lineage>
        <taxon>Bacteria</taxon>
        <taxon>Pseudomonadati</taxon>
        <taxon>Pseudomonadota</taxon>
        <taxon>Gammaproteobacteria</taxon>
        <taxon>Enterobacterales</taxon>
        <taxon>Yersiniaceae</taxon>
        <taxon>Yersinia</taxon>
    </lineage>
</organism>
<dbReference type="RefSeq" id="WP_049615001.1">
    <property type="nucleotide sequence ID" value="NZ_CAWMMU010000019.1"/>
</dbReference>
<sequence length="97" mass="10793">MNDKNNFRAISVLDDVISTLAVSGYSASEIEALTRIFNEDADSMSDVDFLTSNKRLEMTYSLSKEQIVHKLKRLAEGPDPIAAVEALKVLAEMSEKR</sequence>
<dbReference type="Proteomes" id="UP000045840">
    <property type="component" value="Unassembled WGS sequence"/>
</dbReference>
<dbReference type="EMBL" id="CWJL01000019">
    <property type="protein sequence ID" value="CRY68220.1"/>
    <property type="molecule type" value="Genomic_DNA"/>
</dbReference>
<dbReference type="AlphaFoldDB" id="A0A0T9R7Y6"/>
<reference evidence="1" key="3">
    <citation type="submission" date="2015-03" db="EMBL/GenBank/DDBJ databases">
        <authorList>
            <person name="Murphy D."/>
        </authorList>
    </citation>
    <scope>NUCLEOTIDE SEQUENCE [LARGE SCALE GENOMIC DNA]</scope>
    <source>
        <strain evidence="1">A125KOH2</strain>
    </source>
</reference>
<dbReference type="Proteomes" id="UP000044625">
    <property type="component" value="Unassembled WGS sequence"/>
</dbReference>